<proteinExistence type="predicted"/>
<name>A0A346FCS0_9CAUD</name>
<sequence length="363" mass="40583">MGKLADALRSNGTQTHPRRYSHRLRIPNYPKDVRGYLEFFGHNPDETVLDGPMTIRHSELSSGEVVTTVSYKLFDAPEQVDIGELASKFCLPYTDLSQGDWAFVFQASDLQIGKIASGGGTVAILEKYWESVQFAVERFLQLKELGYSIGTIQLSFPGDCMEGVVSQGGKNIWLTQQTITEQNRIFRRLLIETVNYFAGLANTLYLDVVNGNHDESTRTYNSYPGDGWATECALAVSDALSLAGIENVYVRVPDQWQSHMTVPVGNSNVVVAHGHQWPMGKAMEWWKEQVFGNNGPESAYVLQNGHWHTPLIKFEGARTQIQSATFDGGSDWYRDKHGTAANQRRGALTYLLKDNVPQQITLV</sequence>
<keyword evidence="2" id="KW-1185">Reference proteome</keyword>
<reference evidence="1 2" key="1">
    <citation type="submission" date="2018-06" db="EMBL/GenBank/DDBJ databases">
        <authorList>
            <person name="Searcy Z.E."/>
            <person name="Delesalle V.A."/>
            <person name="Garlena R.A."/>
            <person name="Russell D.A."/>
            <person name="Pope W.H."/>
            <person name="Jacobs-Sera D."/>
            <person name="Hatfull G.F."/>
        </authorList>
    </citation>
    <scope>NUCLEOTIDE SEQUENCE [LARGE SCALE GENOMIC DNA]</scope>
</reference>
<accession>A0A346FCS0</accession>
<dbReference type="KEGG" id="vg:54998549"/>
<keyword evidence="1" id="KW-0269">Exonuclease</keyword>
<dbReference type="InterPro" id="IPR029052">
    <property type="entry name" value="Metallo-depent_PP-like"/>
</dbReference>
<evidence type="ECO:0000313" key="2">
    <source>
        <dbReference type="Proteomes" id="UP000259952"/>
    </source>
</evidence>
<dbReference type="Proteomes" id="UP000259952">
    <property type="component" value="Segment"/>
</dbReference>
<gene>
    <name evidence="1" type="primary">119</name>
    <name evidence="1" type="ORF">SEA_FRYBERGER_119</name>
</gene>
<dbReference type="SUPFAM" id="SSF56300">
    <property type="entry name" value="Metallo-dependent phosphatases"/>
    <property type="match status" value="1"/>
</dbReference>
<dbReference type="RefSeq" id="YP_009807671.1">
    <property type="nucleotide sequence ID" value="NC_048027.1"/>
</dbReference>
<keyword evidence="1" id="KW-0378">Hydrolase</keyword>
<protein>
    <submittedName>
        <fullName evidence="1">Exonuclease</fullName>
    </submittedName>
</protein>
<dbReference type="GeneID" id="54998549"/>
<dbReference type="EMBL" id="MH479913">
    <property type="protein sequence ID" value="AXN53534.1"/>
    <property type="molecule type" value="Genomic_DNA"/>
</dbReference>
<organism evidence="1 2">
    <name type="scientific">Gordonia phage Fryberger</name>
    <dbReference type="NCBI Taxonomy" id="2250392"/>
    <lineage>
        <taxon>Viruses</taxon>
        <taxon>Duplodnaviria</taxon>
        <taxon>Heunggongvirae</taxon>
        <taxon>Uroviricota</taxon>
        <taxon>Caudoviricetes</taxon>
        <taxon>Ronaldovirus</taxon>
        <taxon>Ronaldovirus fryberger</taxon>
    </lineage>
</organism>
<dbReference type="GO" id="GO:0004527">
    <property type="term" value="F:exonuclease activity"/>
    <property type="evidence" value="ECO:0007669"/>
    <property type="project" value="UniProtKB-KW"/>
</dbReference>
<keyword evidence="1" id="KW-0540">Nuclease</keyword>
<evidence type="ECO:0000313" key="1">
    <source>
        <dbReference type="EMBL" id="AXN53534.1"/>
    </source>
</evidence>